<sequence>NQAIADYLGTNGYTDALEAFRKEADVSNELERKYGGLLEKKWTSVIRLQKKIIFRNFINSLRPRKFQGSLIGEDTFGNKFYEIAADPEKGRAKRARYFEPPGKEEGFDHEMSAEWEAWLRGRRQEAPTMEELVQNLAIAEMKKENAAKLEAGLPKGKDLRVVVKEEKGMSSFPSYGAEYEYSAGVPPPKDPKS</sequence>
<evidence type="ECO:0000313" key="5">
    <source>
        <dbReference type="EnsemblMetazoa" id="LLOJ003370-PA"/>
    </source>
</evidence>
<proteinExistence type="inferred from homology"/>
<dbReference type="EMBL" id="GITU01005561">
    <property type="protein sequence ID" value="MBC1174264.1"/>
    <property type="molecule type" value="Transcribed_RNA"/>
</dbReference>
<keyword evidence="6" id="KW-1185">Reference proteome</keyword>
<dbReference type="PROSITE" id="PS50896">
    <property type="entry name" value="LISH"/>
    <property type="match status" value="1"/>
</dbReference>
<evidence type="ECO:0000256" key="2">
    <source>
        <dbReference type="SAM" id="MobiDB-lite"/>
    </source>
</evidence>
<dbReference type="GO" id="GO:0045271">
    <property type="term" value="C:respiratory chain complex I"/>
    <property type="evidence" value="ECO:0007669"/>
    <property type="project" value="InterPro"/>
</dbReference>
<evidence type="ECO:0000313" key="6">
    <source>
        <dbReference type="Proteomes" id="UP000092461"/>
    </source>
</evidence>
<dbReference type="GO" id="GO:0005739">
    <property type="term" value="C:mitochondrion"/>
    <property type="evidence" value="ECO:0007669"/>
    <property type="project" value="TreeGrafter"/>
</dbReference>
<dbReference type="GO" id="GO:0032981">
    <property type="term" value="P:mitochondrial respiratory chain complex I assembly"/>
    <property type="evidence" value="ECO:0007669"/>
    <property type="project" value="TreeGrafter"/>
</dbReference>
<comment type="similarity">
    <text evidence="1">Belongs to the complex I NDUFA12 subunit family.</text>
</comment>
<dbReference type="VEuPathDB" id="VectorBase:LLONM1_009981"/>
<accession>A0A1B0CG69</accession>
<dbReference type="PANTHER" id="PTHR32470">
    <property type="entry name" value="ADH DEHYDROGENASE [UBIQUINONE] 1 ALPHA SUBCOMPLEX ASSEMBLY FACTOR 2"/>
    <property type="match status" value="1"/>
</dbReference>
<dbReference type="Gene3D" id="1.20.960.30">
    <property type="match status" value="1"/>
</dbReference>
<dbReference type="InterPro" id="IPR052618">
    <property type="entry name" value="ComplexI_NDUFA12"/>
</dbReference>
<dbReference type="EMBL" id="AJWK01010790">
    <property type="status" value="NOT_ANNOTATED_CDS"/>
    <property type="molecule type" value="Genomic_DNA"/>
</dbReference>
<dbReference type="EnsemblMetazoa" id="LLOJ003370-RA">
    <property type="protein sequence ID" value="LLOJ003370-PA"/>
    <property type="gene ID" value="LLOJ003370"/>
</dbReference>
<dbReference type="AlphaFoldDB" id="A0A1B0CG69"/>
<reference evidence="4" key="2">
    <citation type="journal article" date="2020" name="BMC">
        <title>Leishmania infection induces a limited differential gene expression in the sand fly midgut.</title>
        <authorList>
            <person name="Coutinho-Abreu I.V."/>
            <person name="Serafim T.D."/>
            <person name="Meneses C."/>
            <person name="Kamhawi S."/>
            <person name="Oliveira F."/>
            <person name="Valenzuela J.G."/>
        </authorList>
    </citation>
    <scope>NUCLEOTIDE SEQUENCE</scope>
    <source>
        <strain evidence="4">Jacobina</strain>
        <tissue evidence="4">Midgut</tissue>
    </source>
</reference>
<organism evidence="5 6">
    <name type="scientific">Lutzomyia longipalpis</name>
    <name type="common">Sand fly</name>
    <dbReference type="NCBI Taxonomy" id="7200"/>
    <lineage>
        <taxon>Eukaryota</taxon>
        <taxon>Metazoa</taxon>
        <taxon>Ecdysozoa</taxon>
        <taxon>Arthropoda</taxon>
        <taxon>Hexapoda</taxon>
        <taxon>Insecta</taxon>
        <taxon>Pterygota</taxon>
        <taxon>Neoptera</taxon>
        <taxon>Endopterygota</taxon>
        <taxon>Diptera</taxon>
        <taxon>Nematocera</taxon>
        <taxon>Psychodoidea</taxon>
        <taxon>Psychodidae</taxon>
        <taxon>Lutzomyia</taxon>
        <taxon>Lutzomyia</taxon>
    </lineage>
</organism>
<reference evidence="6" key="1">
    <citation type="submission" date="2012-05" db="EMBL/GenBank/DDBJ databases">
        <title>Whole Genome Assembly of Lutzomyia longipalpis.</title>
        <authorList>
            <person name="Richards S."/>
            <person name="Qu C."/>
            <person name="Dillon R."/>
            <person name="Worley K."/>
            <person name="Scherer S."/>
            <person name="Batterton M."/>
            <person name="Taylor A."/>
            <person name="Hawes A."/>
            <person name="Hernandez B."/>
            <person name="Kovar C."/>
            <person name="Mandapat C."/>
            <person name="Pham C."/>
            <person name="Qu C."/>
            <person name="Jing C."/>
            <person name="Bess C."/>
            <person name="Bandaranaike D."/>
            <person name="Ngo D."/>
            <person name="Ongeri F."/>
            <person name="Arias F."/>
            <person name="Lara F."/>
            <person name="Weissenberger G."/>
            <person name="Kamau G."/>
            <person name="Han H."/>
            <person name="Shen H."/>
            <person name="Dinh H."/>
            <person name="Khalil I."/>
            <person name="Jones J."/>
            <person name="Shafer J."/>
            <person name="Jayaseelan J."/>
            <person name="Quiroz J."/>
            <person name="Blankenburg K."/>
            <person name="Nguyen L."/>
            <person name="Jackson L."/>
            <person name="Francisco L."/>
            <person name="Tang L.-Y."/>
            <person name="Pu L.-L."/>
            <person name="Perales L."/>
            <person name="Lorensuhewa L."/>
            <person name="Munidasa M."/>
            <person name="Coyle M."/>
            <person name="Taylor M."/>
            <person name="Puazo M."/>
            <person name="Firestine M."/>
            <person name="Scheel M."/>
            <person name="Javaid M."/>
            <person name="Wang M."/>
            <person name="Li M."/>
            <person name="Tabassum N."/>
            <person name="Saada N."/>
            <person name="Osuji N."/>
            <person name="Aqrawi P."/>
            <person name="Fu Q."/>
            <person name="Thornton R."/>
            <person name="Raj R."/>
            <person name="Goodspeed R."/>
            <person name="Mata R."/>
            <person name="Najjar R."/>
            <person name="Gubbala S."/>
            <person name="Lee S."/>
            <person name="Denson S."/>
            <person name="Patil S."/>
            <person name="Macmil S."/>
            <person name="Qi S."/>
            <person name="Matskevitch T."/>
            <person name="Palculict T."/>
            <person name="Mathew T."/>
            <person name="Vee V."/>
            <person name="Velamala V."/>
            <person name="Korchina V."/>
            <person name="Cai W."/>
            <person name="Liu W."/>
            <person name="Dai W."/>
            <person name="Zou X."/>
            <person name="Zhu Y."/>
            <person name="Zhang Y."/>
            <person name="Wu Y.-Q."/>
            <person name="Xin Y."/>
            <person name="Nazarath L."/>
            <person name="Kovar C."/>
            <person name="Han Y."/>
            <person name="Muzny D."/>
            <person name="Gibbs R."/>
        </authorList>
    </citation>
    <scope>NUCLEOTIDE SEQUENCE [LARGE SCALE GENOMIC DNA]</scope>
    <source>
        <strain evidence="6">Jacobina</strain>
    </source>
</reference>
<feature type="region of interest" description="Disordered" evidence="2">
    <location>
        <begin position="172"/>
        <end position="193"/>
    </location>
</feature>
<reference evidence="5" key="3">
    <citation type="submission" date="2020-05" db="UniProtKB">
        <authorList>
            <consortium name="EnsemblMetazoa"/>
        </authorList>
    </citation>
    <scope>IDENTIFICATION</scope>
    <source>
        <strain evidence="5">Jacobina</strain>
    </source>
</reference>
<evidence type="ECO:0000313" key="4">
    <source>
        <dbReference type="EMBL" id="MBC1174264.1"/>
    </source>
</evidence>
<name>A0A1B0CG69_LUTLO</name>
<dbReference type="Proteomes" id="UP000092461">
    <property type="component" value="Unassembled WGS sequence"/>
</dbReference>
<dbReference type="Pfam" id="PF05071">
    <property type="entry name" value="NDUFA12"/>
    <property type="match status" value="1"/>
</dbReference>
<dbReference type="SUPFAM" id="SSF109925">
    <property type="entry name" value="Lissencephaly-1 protein (Lis-1, PAF-AH alpha) N-terminal domain"/>
    <property type="match status" value="1"/>
</dbReference>
<dbReference type="InterPro" id="IPR037190">
    <property type="entry name" value="LIS1_N"/>
</dbReference>
<dbReference type="EMBL" id="AJWK01010792">
    <property type="status" value="NOT_ANNOTATED_CDS"/>
    <property type="molecule type" value="Genomic_DNA"/>
</dbReference>
<dbReference type="InterPro" id="IPR007763">
    <property type="entry name" value="NDUFA12"/>
</dbReference>
<dbReference type="InterPro" id="IPR006594">
    <property type="entry name" value="LisH"/>
</dbReference>
<dbReference type="InterPro" id="IPR056795">
    <property type="entry name" value="PAC1-like_LisH-like_dom"/>
</dbReference>
<evidence type="ECO:0000256" key="1">
    <source>
        <dbReference type="ARBA" id="ARBA00007355"/>
    </source>
</evidence>
<dbReference type="PANTHER" id="PTHR32470:SF2">
    <property type="entry name" value="NADH DEHYDROGENASE [UBIQUINONE] 1 ALPHA SUBCOMPLEX ASSEMBLY FACTOR 2"/>
    <property type="match status" value="1"/>
</dbReference>
<feature type="domain" description="PAC1-like LisH-like dimerisation" evidence="3">
    <location>
        <begin position="1"/>
        <end position="28"/>
    </location>
</feature>
<dbReference type="VEuPathDB" id="VectorBase:LLOJ003370"/>
<protein>
    <submittedName>
        <fullName evidence="4">Putative mimitin</fullName>
    </submittedName>
</protein>
<dbReference type="Pfam" id="PF24951">
    <property type="entry name" value="LisH_PAC1"/>
    <property type="match status" value="1"/>
</dbReference>
<evidence type="ECO:0000259" key="3">
    <source>
        <dbReference type="Pfam" id="PF24951"/>
    </source>
</evidence>
<dbReference type="EMBL" id="AJWK01010791">
    <property type="status" value="NOT_ANNOTATED_CDS"/>
    <property type="molecule type" value="Genomic_DNA"/>
</dbReference>